<reference evidence="3 4" key="1">
    <citation type="submission" date="2017-07" db="EMBL/GenBank/DDBJ databases">
        <title>Draft sequence of Rhodococcus enclensis 23b-28.</title>
        <authorList>
            <person name="Besaury L."/>
            <person name="Sancelme M."/>
            <person name="Amato P."/>
            <person name="Lallement A."/>
            <person name="Delort A.-M."/>
        </authorList>
    </citation>
    <scope>NUCLEOTIDE SEQUENCE [LARGE SCALE GENOMIC DNA]</scope>
    <source>
        <strain evidence="3 4">23b-28</strain>
    </source>
</reference>
<sequence length="403" mass="40272">MGKSKGNHRRVTNRQRTIATAATVSVLALAALPTGVAYAAPQGGVTTPGAGGEQGTQTQNNGGGQAGVSTPKPNPAPTPPEERTYWVPPSQQAQQAPSRPIPTTSPDADYSPPLQQQTFRPPTAVPTVAPIEAPVDEKGEQLLRAGDRIAKKPNWMTDQVLDTTNYTLAGWESDASGFWRSVGVDDNRSDRVAASMVSGAAVGAVVTAVPFAIAGGALGGPVGVPFGAAVTQAILPFAPGIAAVPGATVGYTAGAAGGAALGGAIGLVVGGVGGAITGGLIGGGEATDDELVLTELPQLPDPDPVQITKDVSNSAQGLASTPAGAGVVQAIADAPANFEHANEQFRQTVVNVAGQPALDVIDQAATAHAEAVAPINAMLTPFTDRINTAVGAAQQGIDQVIAP</sequence>
<feature type="compositionally biased region" description="Basic residues" evidence="1">
    <location>
        <begin position="1"/>
        <end position="13"/>
    </location>
</feature>
<accession>A0A2A5IY86</accession>
<dbReference type="EMBL" id="NOVD01000076">
    <property type="protein sequence ID" value="PCK22290.1"/>
    <property type="molecule type" value="Genomic_DNA"/>
</dbReference>
<evidence type="ECO:0008006" key="5">
    <source>
        <dbReference type="Google" id="ProtNLM"/>
    </source>
</evidence>
<dbReference type="RefSeq" id="WP_052959771.1">
    <property type="nucleotide sequence ID" value="NZ_JASIRM010000015.1"/>
</dbReference>
<feature type="signal peptide" evidence="2">
    <location>
        <begin position="1"/>
        <end position="39"/>
    </location>
</feature>
<feature type="region of interest" description="Disordered" evidence="1">
    <location>
        <begin position="1"/>
        <end position="20"/>
    </location>
</feature>
<feature type="region of interest" description="Disordered" evidence="1">
    <location>
        <begin position="39"/>
        <end position="121"/>
    </location>
</feature>
<protein>
    <recommendedName>
        <fullName evidence="5">Insoluble domain protein</fullName>
    </recommendedName>
</protein>
<evidence type="ECO:0000256" key="2">
    <source>
        <dbReference type="SAM" id="SignalP"/>
    </source>
</evidence>
<keyword evidence="2" id="KW-0732">Signal</keyword>
<name>A0A2A5IY86_RHOSG</name>
<feature type="chain" id="PRO_5013241150" description="Insoluble domain protein" evidence="2">
    <location>
        <begin position="40"/>
        <end position="403"/>
    </location>
</feature>
<comment type="caution">
    <text evidence="3">The sequence shown here is derived from an EMBL/GenBank/DDBJ whole genome shotgun (WGS) entry which is preliminary data.</text>
</comment>
<organism evidence="3 4">
    <name type="scientific">Rhodococcus qingshengii</name>
    <dbReference type="NCBI Taxonomy" id="334542"/>
    <lineage>
        <taxon>Bacteria</taxon>
        <taxon>Bacillati</taxon>
        <taxon>Actinomycetota</taxon>
        <taxon>Actinomycetes</taxon>
        <taxon>Mycobacteriales</taxon>
        <taxon>Nocardiaceae</taxon>
        <taxon>Rhodococcus</taxon>
        <taxon>Rhodococcus erythropolis group</taxon>
    </lineage>
</organism>
<evidence type="ECO:0000313" key="4">
    <source>
        <dbReference type="Proteomes" id="UP000230886"/>
    </source>
</evidence>
<dbReference type="Proteomes" id="UP000230886">
    <property type="component" value="Unassembled WGS sequence"/>
</dbReference>
<dbReference type="AlphaFoldDB" id="A0A2A5IY86"/>
<gene>
    <name evidence="3" type="ORF">CHR55_32670</name>
</gene>
<evidence type="ECO:0000313" key="3">
    <source>
        <dbReference type="EMBL" id="PCK22290.1"/>
    </source>
</evidence>
<proteinExistence type="predicted"/>
<feature type="compositionally biased region" description="Low complexity" evidence="1">
    <location>
        <begin position="88"/>
        <end position="98"/>
    </location>
</feature>
<evidence type="ECO:0000256" key="1">
    <source>
        <dbReference type="SAM" id="MobiDB-lite"/>
    </source>
</evidence>